<keyword evidence="3 6" id="KW-0812">Transmembrane</keyword>
<dbReference type="Pfam" id="PF03788">
    <property type="entry name" value="LrgA"/>
    <property type="match status" value="1"/>
</dbReference>
<comment type="subcellular location">
    <subcellularLocation>
        <location evidence="1">Cell membrane</location>
        <topology evidence="1">Multi-pass membrane protein</topology>
    </subcellularLocation>
</comment>
<evidence type="ECO:0000256" key="4">
    <source>
        <dbReference type="ARBA" id="ARBA00022989"/>
    </source>
</evidence>
<proteinExistence type="predicted"/>
<protein>
    <submittedName>
        <fullName evidence="7">Holin-like protein CidA 2</fullName>
    </submittedName>
</protein>
<dbReference type="PANTHER" id="PTHR33931">
    <property type="entry name" value="HOLIN-LIKE PROTEIN CIDA-RELATED"/>
    <property type="match status" value="1"/>
</dbReference>
<evidence type="ECO:0000256" key="5">
    <source>
        <dbReference type="ARBA" id="ARBA00023136"/>
    </source>
</evidence>
<dbReference type="PANTHER" id="PTHR33931:SF2">
    <property type="entry name" value="HOLIN-LIKE PROTEIN CIDA"/>
    <property type="match status" value="1"/>
</dbReference>
<accession>A0A8J3AFX2</accession>
<comment type="caution">
    <text evidence="7">The sequence shown here is derived from an EMBL/GenBank/DDBJ whole genome shotgun (WGS) entry which is preliminary data.</text>
</comment>
<dbReference type="GO" id="GO:0005886">
    <property type="term" value="C:plasma membrane"/>
    <property type="evidence" value="ECO:0007669"/>
    <property type="project" value="UniProtKB-SubCell"/>
</dbReference>
<dbReference type="OrthoDB" id="3176438at2"/>
<keyword evidence="8" id="KW-1185">Reference proteome</keyword>
<organism evidence="7 8">
    <name type="scientific">Gottfriedia solisilvae</name>
    <dbReference type="NCBI Taxonomy" id="1516104"/>
    <lineage>
        <taxon>Bacteria</taxon>
        <taxon>Bacillati</taxon>
        <taxon>Bacillota</taxon>
        <taxon>Bacilli</taxon>
        <taxon>Bacillales</taxon>
        <taxon>Bacillaceae</taxon>
        <taxon>Gottfriedia</taxon>
    </lineage>
</organism>
<evidence type="ECO:0000256" key="3">
    <source>
        <dbReference type="ARBA" id="ARBA00022692"/>
    </source>
</evidence>
<keyword evidence="5 6" id="KW-0472">Membrane</keyword>
<reference evidence="8" key="1">
    <citation type="journal article" date="2019" name="Int. J. Syst. Evol. Microbiol.">
        <title>The Global Catalogue of Microorganisms (GCM) 10K type strain sequencing project: providing services to taxonomists for standard genome sequencing and annotation.</title>
        <authorList>
            <consortium name="The Broad Institute Genomics Platform"/>
            <consortium name="The Broad Institute Genome Sequencing Center for Infectious Disease"/>
            <person name="Wu L."/>
            <person name="Ma J."/>
        </authorList>
    </citation>
    <scope>NUCLEOTIDE SEQUENCE [LARGE SCALE GENOMIC DNA]</scope>
    <source>
        <strain evidence="8">CGMCC 1.14993</strain>
    </source>
</reference>
<evidence type="ECO:0000256" key="2">
    <source>
        <dbReference type="ARBA" id="ARBA00022475"/>
    </source>
</evidence>
<sequence>MKYAYIIVQIAFLYCLNFIGITIQNKFHLMIPGSIIGMFILFCLLNIPIFKDKWVREGSNFLNKHLTLFFIPATVGIIQYSSLLNGSGLISIVIVLISTIVTMFFSTTLSFFLSSRKEQNKEQLVRSEFDGK</sequence>
<feature type="transmembrane region" description="Helical" evidence="6">
    <location>
        <begin position="89"/>
        <end position="113"/>
    </location>
</feature>
<dbReference type="InterPro" id="IPR005538">
    <property type="entry name" value="LrgA/CidA"/>
</dbReference>
<dbReference type="EMBL" id="BMHB01000001">
    <property type="protein sequence ID" value="GGI13165.1"/>
    <property type="molecule type" value="Genomic_DNA"/>
</dbReference>
<keyword evidence="4 6" id="KW-1133">Transmembrane helix</keyword>
<dbReference type="AlphaFoldDB" id="A0A8J3AFX2"/>
<evidence type="ECO:0000313" key="7">
    <source>
        <dbReference type="EMBL" id="GGI13165.1"/>
    </source>
</evidence>
<feature type="transmembrane region" description="Helical" evidence="6">
    <location>
        <begin position="29"/>
        <end position="49"/>
    </location>
</feature>
<dbReference type="Proteomes" id="UP000626244">
    <property type="component" value="Unassembled WGS sequence"/>
</dbReference>
<dbReference type="RefSeq" id="WP_158093154.1">
    <property type="nucleotide sequence ID" value="NZ_BMHB01000001.1"/>
</dbReference>
<name>A0A8J3AFX2_9BACI</name>
<evidence type="ECO:0000256" key="6">
    <source>
        <dbReference type="SAM" id="Phobius"/>
    </source>
</evidence>
<keyword evidence="2" id="KW-1003">Cell membrane</keyword>
<evidence type="ECO:0000313" key="8">
    <source>
        <dbReference type="Proteomes" id="UP000626244"/>
    </source>
</evidence>
<gene>
    <name evidence="7" type="primary">cidA2</name>
    <name evidence="7" type="ORF">GCM10007380_16550</name>
</gene>
<evidence type="ECO:0000256" key="1">
    <source>
        <dbReference type="ARBA" id="ARBA00004651"/>
    </source>
</evidence>
<dbReference type="NCBIfam" id="NF002460">
    <property type="entry name" value="PRK01658.1"/>
    <property type="match status" value="1"/>
</dbReference>
<feature type="transmembrane region" description="Helical" evidence="6">
    <location>
        <begin position="5"/>
        <end position="23"/>
    </location>
</feature>
<feature type="transmembrane region" description="Helical" evidence="6">
    <location>
        <begin position="61"/>
        <end position="83"/>
    </location>
</feature>